<name>A0A6P1ZMD1_9BACT</name>
<organism evidence="2 3">
    <name type="scientific">Oceanidesulfovibrio marinus</name>
    <dbReference type="NCBI Taxonomy" id="370038"/>
    <lineage>
        <taxon>Bacteria</taxon>
        <taxon>Pseudomonadati</taxon>
        <taxon>Thermodesulfobacteriota</taxon>
        <taxon>Desulfovibrionia</taxon>
        <taxon>Desulfovibrionales</taxon>
        <taxon>Desulfovibrionaceae</taxon>
        <taxon>Oceanidesulfovibrio</taxon>
    </lineage>
</organism>
<dbReference type="AlphaFoldDB" id="A0A6P1ZMD1"/>
<reference evidence="2 3" key="1">
    <citation type="submission" date="2018-06" db="EMBL/GenBank/DDBJ databases">
        <title>Complete genome of Desulfovibrio marinus P48SEP.</title>
        <authorList>
            <person name="Crispim J.S."/>
            <person name="Vidigal P.M.P."/>
            <person name="Silva L.C.F."/>
            <person name="Araujo L.C."/>
            <person name="Laguardia C.N."/>
            <person name="Dias R.S."/>
            <person name="Sousa M.P."/>
            <person name="Paula S.O."/>
            <person name="Silva C."/>
        </authorList>
    </citation>
    <scope>NUCLEOTIDE SEQUENCE [LARGE SCALE GENOMIC DNA]</scope>
    <source>
        <strain evidence="2 3">P48SEP</strain>
    </source>
</reference>
<dbReference type="InterPro" id="IPR014998">
    <property type="entry name" value="DUF1848"/>
</dbReference>
<dbReference type="Proteomes" id="UP000434052">
    <property type="component" value="Unassembled WGS sequence"/>
</dbReference>
<feature type="region of interest" description="Disordered" evidence="1">
    <location>
        <begin position="291"/>
        <end position="313"/>
    </location>
</feature>
<evidence type="ECO:0000256" key="1">
    <source>
        <dbReference type="SAM" id="MobiDB-lite"/>
    </source>
</evidence>
<gene>
    <name evidence="2" type="ORF">DQK91_01805</name>
</gene>
<dbReference type="RefSeq" id="WP_144233721.1">
    <property type="nucleotide sequence ID" value="NZ_QMIF01000001.1"/>
</dbReference>
<accession>A0A6P1ZMD1</accession>
<dbReference type="Pfam" id="PF08902">
    <property type="entry name" value="DUF1848"/>
    <property type="match status" value="1"/>
</dbReference>
<evidence type="ECO:0000313" key="2">
    <source>
        <dbReference type="EMBL" id="TVM36680.1"/>
    </source>
</evidence>
<sequence length="313" mass="34986">MIISASRRTDIPAFYAPWLMTRLRAGWCEVPNPFNSAQVSRVDLSPAAVDGLVFWTRFPRPMLCYLDELETMGHAFYFLFTLTGYPRSLDARGPSLDAAVRVFRDLAERIGSHRVRWRYDPIVFAHGLDADYHRRRFEALAKRLEEATERVIVSVLEPYAKARRRLTDVPGIELDKDRLTALAGSLLPDLADMARASSMQMDGCALWESLEPIARDAGIVPSRCVDPELVARLSGRPVESARDGSQRPRCGCAPSRDIGMYESCGFGCRYCYATQRFDAADANRRAHDPEAPALLGTRKDAAAAPHADQHSLL</sequence>
<evidence type="ECO:0000313" key="3">
    <source>
        <dbReference type="Proteomes" id="UP000434052"/>
    </source>
</evidence>
<dbReference type="OrthoDB" id="9771212at2"/>
<comment type="caution">
    <text evidence="2">The sequence shown here is derived from an EMBL/GenBank/DDBJ whole genome shotgun (WGS) entry which is preliminary data.</text>
</comment>
<protein>
    <submittedName>
        <fullName evidence="2">DUF1848 domain-containing protein</fullName>
    </submittedName>
</protein>
<dbReference type="EMBL" id="QMIF01000001">
    <property type="protein sequence ID" value="TVM36680.1"/>
    <property type="molecule type" value="Genomic_DNA"/>
</dbReference>
<proteinExistence type="predicted"/>